<dbReference type="PANTHER" id="PTHR11091">
    <property type="entry name" value="OXIDOREDUCTASE-RELATED"/>
    <property type="match status" value="1"/>
</dbReference>
<name>A0ABV4QVL5_9ACTN</name>
<evidence type="ECO:0000256" key="2">
    <source>
        <dbReference type="ARBA" id="ARBA00023002"/>
    </source>
</evidence>
<organism evidence="3 4">
    <name type="scientific">Actinomadura chokoriensis</name>
    <dbReference type="NCBI Taxonomy" id="454156"/>
    <lineage>
        <taxon>Bacteria</taxon>
        <taxon>Bacillati</taxon>
        <taxon>Actinomycetota</taxon>
        <taxon>Actinomycetes</taxon>
        <taxon>Streptosporangiales</taxon>
        <taxon>Thermomonosporaceae</taxon>
        <taxon>Actinomadura</taxon>
    </lineage>
</organism>
<keyword evidence="4" id="KW-1185">Reference proteome</keyword>
<dbReference type="InterPro" id="IPR036111">
    <property type="entry name" value="Mal/L-sulfo/L-lacto_DH-like_sf"/>
</dbReference>
<dbReference type="InterPro" id="IPR043143">
    <property type="entry name" value="Mal/L-sulf/L-lact_DH-like_NADP"/>
</dbReference>
<dbReference type="InterPro" id="IPR003767">
    <property type="entry name" value="Malate/L-lactate_DH-like"/>
</dbReference>
<dbReference type="InterPro" id="IPR043144">
    <property type="entry name" value="Mal/L-sulf/L-lact_DH-like_ah"/>
</dbReference>
<evidence type="ECO:0000256" key="1">
    <source>
        <dbReference type="ARBA" id="ARBA00006056"/>
    </source>
</evidence>
<evidence type="ECO:0000313" key="4">
    <source>
        <dbReference type="Proteomes" id="UP001569904"/>
    </source>
</evidence>
<dbReference type="Gene3D" id="1.10.1530.10">
    <property type="match status" value="1"/>
</dbReference>
<dbReference type="PANTHER" id="PTHR11091:SF0">
    <property type="entry name" value="MALATE DEHYDROGENASE"/>
    <property type="match status" value="1"/>
</dbReference>
<sequence length="392" mass="40043">MTVAPPSRTSLPVPAPLPASAPFPSASSSAPVRVAYTDLLRFAGAVFASLGVPPERARAAARALCYGDLTGMTSHGLANLTRLYLPLFEEGRVNPEAEPRRVVDRGAAVLWDADRALGLWAGEAAMDLAAERAAAFGIGMVGVRGATHFGCAGHHALRAVERAMIGVVAANCGGQRIARPPGGAVTMLGTNPLSVAAPAGGHPPFVLDMSTTAAPTGRIREAAREGRTIPEGVLRGEDGGAVTDPAAFDEGRAHLLWLGGGAGQYKGFGLGIAVEVLSAVVSGAGLGAHPDAFGGDGGPGGRDDDIGFFAAAIAPGVLRTGADADAGVLFGALLGCPPTDPSEPVRYPGWHEHRRAREHRRHGVPLSVELYRELRGVAESHGVPAPAPLGRS</sequence>
<gene>
    <name evidence="3" type="ORF">SM436_10830</name>
</gene>
<reference evidence="3 4" key="1">
    <citation type="submission" date="2023-11" db="EMBL/GenBank/DDBJ databases">
        <title>Actinomadura monticuli sp. nov., isolated from volcanic ash.</title>
        <authorList>
            <person name="Lee S.D."/>
            <person name="Yang H."/>
            <person name="Kim I.S."/>
        </authorList>
    </citation>
    <scope>NUCLEOTIDE SEQUENCE [LARGE SCALE GENOMIC DNA]</scope>
    <source>
        <strain evidence="3 4">DSM 45346</strain>
    </source>
</reference>
<comment type="similarity">
    <text evidence="1">Belongs to the LDH2/MDH2 oxidoreductase family.</text>
</comment>
<keyword evidence="2" id="KW-0560">Oxidoreductase</keyword>
<dbReference type="Proteomes" id="UP001569904">
    <property type="component" value="Unassembled WGS sequence"/>
</dbReference>
<dbReference type="RefSeq" id="WP_371940570.1">
    <property type="nucleotide sequence ID" value="NZ_JAXCEH010000005.1"/>
</dbReference>
<dbReference type="Gene3D" id="3.30.1370.60">
    <property type="entry name" value="Hypothetical oxidoreductase yiak, domain 2"/>
    <property type="match status" value="1"/>
</dbReference>
<proteinExistence type="inferred from homology"/>
<protein>
    <submittedName>
        <fullName evidence="3">Ldh family oxidoreductase</fullName>
    </submittedName>
</protein>
<accession>A0ABV4QVL5</accession>
<dbReference type="EMBL" id="JAXCEH010000005">
    <property type="protein sequence ID" value="MFA1554179.1"/>
    <property type="molecule type" value="Genomic_DNA"/>
</dbReference>
<dbReference type="SUPFAM" id="SSF89733">
    <property type="entry name" value="L-sulfolactate dehydrogenase-like"/>
    <property type="match status" value="1"/>
</dbReference>
<comment type="caution">
    <text evidence="3">The sequence shown here is derived from an EMBL/GenBank/DDBJ whole genome shotgun (WGS) entry which is preliminary data.</text>
</comment>
<dbReference type="Pfam" id="PF02615">
    <property type="entry name" value="Ldh_2"/>
    <property type="match status" value="1"/>
</dbReference>
<evidence type="ECO:0000313" key="3">
    <source>
        <dbReference type="EMBL" id="MFA1554179.1"/>
    </source>
</evidence>